<dbReference type="EMBL" id="JARKHS020023613">
    <property type="protein sequence ID" value="KAK8768666.1"/>
    <property type="molecule type" value="Genomic_DNA"/>
</dbReference>
<protein>
    <submittedName>
        <fullName evidence="1">Uncharacterized protein</fullName>
    </submittedName>
</protein>
<evidence type="ECO:0000313" key="2">
    <source>
        <dbReference type="Proteomes" id="UP001321473"/>
    </source>
</evidence>
<evidence type="ECO:0000313" key="1">
    <source>
        <dbReference type="EMBL" id="KAK8768666.1"/>
    </source>
</evidence>
<proteinExistence type="predicted"/>
<accession>A0AAQ4E1S6</accession>
<organism evidence="1 2">
    <name type="scientific">Amblyomma americanum</name>
    <name type="common">Lone star tick</name>
    <dbReference type="NCBI Taxonomy" id="6943"/>
    <lineage>
        <taxon>Eukaryota</taxon>
        <taxon>Metazoa</taxon>
        <taxon>Ecdysozoa</taxon>
        <taxon>Arthropoda</taxon>
        <taxon>Chelicerata</taxon>
        <taxon>Arachnida</taxon>
        <taxon>Acari</taxon>
        <taxon>Parasitiformes</taxon>
        <taxon>Ixodida</taxon>
        <taxon>Ixodoidea</taxon>
        <taxon>Ixodidae</taxon>
        <taxon>Amblyomminae</taxon>
        <taxon>Amblyomma</taxon>
    </lineage>
</organism>
<name>A0AAQ4E1S6_AMBAM</name>
<dbReference type="AlphaFoldDB" id="A0AAQ4E1S6"/>
<sequence>LGSQKLFTVRFGYLWGPVDETVTTVPVACIKRLKVAPSYRIGFLWKETASHICRGSEQTLVASLSFQQGFSECFLHVCRSITASQAAQGAGGRIFENICCHDSHAHAFM</sequence>
<keyword evidence="2" id="KW-1185">Reference proteome</keyword>
<gene>
    <name evidence="1" type="ORF">V5799_014869</name>
</gene>
<comment type="caution">
    <text evidence="1">The sequence shown here is derived from an EMBL/GenBank/DDBJ whole genome shotgun (WGS) entry which is preliminary data.</text>
</comment>
<dbReference type="Proteomes" id="UP001321473">
    <property type="component" value="Unassembled WGS sequence"/>
</dbReference>
<feature type="non-terminal residue" evidence="1">
    <location>
        <position position="1"/>
    </location>
</feature>
<reference evidence="1 2" key="1">
    <citation type="journal article" date="2023" name="Arcadia Sci">
        <title>De novo assembly of a long-read Amblyomma americanum tick genome.</title>
        <authorList>
            <person name="Chou S."/>
            <person name="Poskanzer K.E."/>
            <person name="Rollins M."/>
            <person name="Thuy-Boun P.S."/>
        </authorList>
    </citation>
    <scope>NUCLEOTIDE SEQUENCE [LARGE SCALE GENOMIC DNA]</scope>
    <source>
        <strain evidence="1">F_SG_1</strain>
        <tissue evidence="1">Salivary glands</tissue>
    </source>
</reference>